<protein>
    <recommendedName>
        <fullName evidence="3">Phage associated protein</fullName>
    </recommendedName>
</protein>
<name>A0AAU8VHX8_NEILA</name>
<sequence length="105" mass="11375">MNMFNQNQTVTYPATFLGAKKFKGEIDGSDIDTCSVLVATPLPAQTGNAVGFTAAQMKFGDSKNFSRLENLKYPCEVMVTVEMTSTGKGMVPSLIDFQLVEKPKG</sequence>
<gene>
    <name evidence="1" type="ORF">B2G52_11330</name>
</gene>
<reference evidence="1 2" key="1">
    <citation type="submission" date="2017-03" db="EMBL/GenBank/DDBJ databases">
        <title>N. lactamica Y92-1009 whole genome sequence.</title>
        <authorList>
            <person name="Pandey A.K."/>
            <person name="Read R.C."/>
        </authorList>
    </citation>
    <scope>NUCLEOTIDE SEQUENCE [LARGE SCALE GENOMIC DNA]</scope>
    <source>
        <strain evidence="1 2">Y92-1009</strain>
    </source>
</reference>
<dbReference type="AlphaFoldDB" id="A0AAU8VHX8"/>
<evidence type="ECO:0000313" key="2">
    <source>
        <dbReference type="Proteomes" id="UP000191249"/>
    </source>
</evidence>
<organism evidence="1 2">
    <name type="scientific">Neisseria lactamica</name>
    <dbReference type="NCBI Taxonomy" id="486"/>
    <lineage>
        <taxon>Bacteria</taxon>
        <taxon>Pseudomonadati</taxon>
        <taxon>Pseudomonadota</taxon>
        <taxon>Betaproteobacteria</taxon>
        <taxon>Neisseriales</taxon>
        <taxon>Neisseriaceae</taxon>
        <taxon>Neisseria</taxon>
    </lineage>
</organism>
<dbReference type="Proteomes" id="UP000191249">
    <property type="component" value="Chromosome"/>
</dbReference>
<accession>A0AAU8VHX8</accession>
<dbReference type="EMBL" id="CP019894">
    <property type="protein sequence ID" value="ARB05375.1"/>
    <property type="molecule type" value="Genomic_DNA"/>
</dbReference>
<evidence type="ECO:0000313" key="1">
    <source>
        <dbReference type="EMBL" id="ARB05375.1"/>
    </source>
</evidence>
<evidence type="ECO:0008006" key="3">
    <source>
        <dbReference type="Google" id="ProtNLM"/>
    </source>
</evidence>
<proteinExistence type="predicted"/>